<comment type="subcellular location">
    <subcellularLocation>
        <location evidence="1 7">Cell membrane</location>
        <topology evidence="1 7">Multi-pass membrane protein</topology>
    </subcellularLocation>
</comment>
<protein>
    <submittedName>
        <fullName evidence="9">Peptide ABC transporter permease</fullName>
    </submittedName>
</protein>
<dbReference type="RefSeq" id="WP_066594103.1">
    <property type="nucleotide sequence ID" value="NZ_CP016282.1"/>
</dbReference>
<evidence type="ECO:0000256" key="2">
    <source>
        <dbReference type="ARBA" id="ARBA00022448"/>
    </source>
</evidence>
<dbReference type="PATRIC" id="fig|670052.7.peg.1040"/>
<feature type="transmembrane region" description="Helical" evidence="7">
    <location>
        <begin position="193"/>
        <end position="210"/>
    </location>
</feature>
<evidence type="ECO:0000256" key="1">
    <source>
        <dbReference type="ARBA" id="ARBA00004651"/>
    </source>
</evidence>
<keyword evidence="4 7" id="KW-0812">Transmembrane</keyword>
<evidence type="ECO:0000259" key="8">
    <source>
        <dbReference type="PROSITE" id="PS50928"/>
    </source>
</evidence>
<comment type="similarity">
    <text evidence="7">Belongs to the binding-protein-dependent transport system permease family.</text>
</comment>
<dbReference type="GO" id="GO:0055085">
    <property type="term" value="P:transmembrane transport"/>
    <property type="evidence" value="ECO:0007669"/>
    <property type="project" value="InterPro"/>
</dbReference>
<sequence>MVFYTLRRFVNYFILSAIATCLAYVIASLALDPAAKYYGRNPQPSSQVVENILNGLGVNPDVPVLERLWHWIVTLVTQGSLGETVGGRSVVAEIVTRSGVSLQLLLLGSILGAILGVVLGVWGAVKQYSLSDQAVTYGSYLVFATPTFVIGVLLMIGATVLNGAVGQQLITFTGSYSAGLTGSWWDLLVDRGVHLLLPTIALVLTGAASYSRYQRSVMLDVLASDYIRTARSKGRSRNSALVRHGVRVALIPMSTFFAYSFGTLVSGSIMLEIVFSFHGMGEFTLQAITQSDINAVAGSTLFLAVLVLFSSTLSEILYAALDPRVRN</sequence>
<keyword evidence="6 7" id="KW-0472">Membrane</keyword>
<dbReference type="InterPro" id="IPR000515">
    <property type="entry name" value="MetI-like"/>
</dbReference>
<dbReference type="STRING" id="670052.PA27867_1004"/>
<dbReference type="Proteomes" id="UP000092582">
    <property type="component" value="Chromosome 1"/>
</dbReference>
<feature type="transmembrane region" description="Helical" evidence="7">
    <location>
        <begin position="297"/>
        <end position="321"/>
    </location>
</feature>
<evidence type="ECO:0000256" key="3">
    <source>
        <dbReference type="ARBA" id="ARBA00022475"/>
    </source>
</evidence>
<dbReference type="PANTHER" id="PTHR30465">
    <property type="entry name" value="INNER MEMBRANE ABC TRANSPORTER"/>
    <property type="match status" value="1"/>
</dbReference>
<dbReference type="Pfam" id="PF00528">
    <property type="entry name" value="BPD_transp_1"/>
    <property type="match status" value="1"/>
</dbReference>
<feature type="transmembrane region" description="Helical" evidence="7">
    <location>
        <begin position="256"/>
        <end position="277"/>
    </location>
</feature>
<keyword evidence="5 7" id="KW-1133">Transmembrane helix</keyword>
<reference evidence="9 10" key="1">
    <citation type="submission" date="2016-06" db="EMBL/GenBank/DDBJ databases">
        <title>Genome sequencing of Cryobacterium arcticum PAMC 27867.</title>
        <authorList>
            <person name="Lee J."/>
            <person name="Kim O.-S."/>
        </authorList>
    </citation>
    <scope>NUCLEOTIDE SEQUENCE [LARGE SCALE GENOMIC DNA]</scope>
    <source>
        <strain evidence="9 10">PAMC 27867</strain>
    </source>
</reference>
<keyword evidence="10" id="KW-1185">Reference proteome</keyword>
<name>A0A1B1BH88_9MICO</name>
<keyword evidence="3" id="KW-1003">Cell membrane</keyword>
<feature type="transmembrane region" description="Helical" evidence="7">
    <location>
        <begin position="137"/>
        <end position="157"/>
    </location>
</feature>
<evidence type="ECO:0000256" key="6">
    <source>
        <dbReference type="ARBA" id="ARBA00023136"/>
    </source>
</evidence>
<dbReference type="AlphaFoldDB" id="A0A1B1BH88"/>
<feature type="domain" description="ABC transmembrane type-1" evidence="8">
    <location>
        <begin position="98"/>
        <end position="314"/>
    </location>
</feature>
<evidence type="ECO:0000313" key="10">
    <source>
        <dbReference type="Proteomes" id="UP000092582"/>
    </source>
</evidence>
<dbReference type="GO" id="GO:0005886">
    <property type="term" value="C:plasma membrane"/>
    <property type="evidence" value="ECO:0007669"/>
    <property type="project" value="UniProtKB-SubCell"/>
</dbReference>
<evidence type="ECO:0000256" key="7">
    <source>
        <dbReference type="RuleBase" id="RU363032"/>
    </source>
</evidence>
<proteinExistence type="inferred from homology"/>
<dbReference type="InterPro" id="IPR035906">
    <property type="entry name" value="MetI-like_sf"/>
</dbReference>
<dbReference type="CDD" id="cd06261">
    <property type="entry name" value="TM_PBP2"/>
    <property type="match status" value="1"/>
</dbReference>
<dbReference type="PANTHER" id="PTHR30465:SF0">
    <property type="entry name" value="OLIGOPEPTIDE TRANSPORT SYSTEM PERMEASE PROTEIN APPB"/>
    <property type="match status" value="1"/>
</dbReference>
<dbReference type="EMBL" id="CP016282">
    <property type="protein sequence ID" value="ANP71971.1"/>
    <property type="molecule type" value="Genomic_DNA"/>
</dbReference>
<evidence type="ECO:0000313" key="9">
    <source>
        <dbReference type="EMBL" id="ANP71971.1"/>
    </source>
</evidence>
<dbReference type="Gene3D" id="1.10.3720.10">
    <property type="entry name" value="MetI-like"/>
    <property type="match status" value="1"/>
</dbReference>
<evidence type="ECO:0000256" key="4">
    <source>
        <dbReference type="ARBA" id="ARBA00022692"/>
    </source>
</evidence>
<keyword evidence="2 7" id="KW-0813">Transport</keyword>
<dbReference type="OrthoDB" id="147639at2"/>
<dbReference type="SUPFAM" id="SSF161098">
    <property type="entry name" value="MetI-like"/>
    <property type="match status" value="1"/>
</dbReference>
<evidence type="ECO:0000256" key="5">
    <source>
        <dbReference type="ARBA" id="ARBA00022989"/>
    </source>
</evidence>
<organism evidence="9 10">
    <name type="scientific">Cryobacterium arcticum</name>
    <dbReference type="NCBI Taxonomy" id="670052"/>
    <lineage>
        <taxon>Bacteria</taxon>
        <taxon>Bacillati</taxon>
        <taxon>Actinomycetota</taxon>
        <taxon>Actinomycetes</taxon>
        <taxon>Micrococcales</taxon>
        <taxon>Microbacteriaceae</taxon>
        <taxon>Cryobacterium</taxon>
    </lineage>
</organism>
<dbReference type="KEGG" id="cart:PA27867_1004"/>
<accession>A0A1B1BH88</accession>
<gene>
    <name evidence="9" type="ORF">PA27867_1004</name>
</gene>
<feature type="transmembrane region" description="Helical" evidence="7">
    <location>
        <begin position="12"/>
        <end position="31"/>
    </location>
</feature>
<feature type="transmembrane region" description="Helical" evidence="7">
    <location>
        <begin position="104"/>
        <end position="125"/>
    </location>
</feature>
<dbReference type="PROSITE" id="PS50928">
    <property type="entry name" value="ABC_TM1"/>
    <property type="match status" value="1"/>
</dbReference>